<gene>
    <name evidence="2" type="ORF">H0185_03655</name>
</gene>
<proteinExistence type="predicted"/>
<sequence length="131" mass="15436">MLIRYNKNHEKIAMGLLSFNPDEKDLQKLLQTINEYVSEQNRQLYLWKEEEGMIGVIGVKIGEIEIQLQHLSVNPSHRDKGFGKRMIKELLELYPDKKLTANETTETFVEKFDTEQTLQEENKKEHPLSVY</sequence>
<comment type="caution">
    <text evidence="2">The sequence shown here is derived from an EMBL/GenBank/DDBJ whole genome shotgun (WGS) entry which is preliminary data.</text>
</comment>
<dbReference type="SUPFAM" id="SSF55729">
    <property type="entry name" value="Acyl-CoA N-acyltransferases (Nat)"/>
    <property type="match status" value="1"/>
</dbReference>
<feature type="domain" description="N-acetyltransferase" evidence="1">
    <location>
        <begin position="3"/>
        <end position="131"/>
    </location>
</feature>
<organism evidence="2 3">
    <name type="scientific">Mesobacillus maritimus</name>
    <dbReference type="NCBI Taxonomy" id="1643336"/>
    <lineage>
        <taxon>Bacteria</taxon>
        <taxon>Bacillati</taxon>
        <taxon>Bacillota</taxon>
        <taxon>Bacilli</taxon>
        <taxon>Bacillales</taxon>
        <taxon>Bacillaceae</taxon>
        <taxon>Mesobacillus</taxon>
    </lineage>
</organism>
<reference evidence="2 3" key="1">
    <citation type="submission" date="2020-07" db="EMBL/GenBank/DDBJ databases">
        <title>Fungal Genomes of the International Space Station.</title>
        <authorList>
            <person name="Seuylemezian A."/>
            <person name="Singh N.K."/>
            <person name="Wood J."/>
            <person name="Venkateswaran K."/>
        </authorList>
    </citation>
    <scope>NUCLEOTIDE SEQUENCE [LARGE SCALE GENOMIC DNA]</scope>
    <source>
        <strain evidence="2 3">PL-B2</strain>
    </source>
</reference>
<protein>
    <submittedName>
        <fullName evidence="2">GNAT family N-acetyltransferase</fullName>
    </submittedName>
</protein>
<dbReference type="CDD" id="cd04301">
    <property type="entry name" value="NAT_SF"/>
    <property type="match status" value="1"/>
</dbReference>
<dbReference type="InterPro" id="IPR000182">
    <property type="entry name" value="GNAT_dom"/>
</dbReference>
<evidence type="ECO:0000313" key="3">
    <source>
        <dbReference type="Proteomes" id="UP000769780"/>
    </source>
</evidence>
<accession>A0ABS7K189</accession>
<keyword evidence="3" id="KW-1185">Reference proteome</keyword>
<name>A0ABS7K189_9BACI</name>
<dbReference type="Gene3D" id="3.40.630.30">
    <property type="match status" value="1"/>
</dbReference>
<dbReference type="RefSeq" id="WP_221871295.1">
    <property type="nucleotide sequence ID" value="NZ_JACWFH010000007.1"/>
</dbReference>
<evidence type="ECO:0000313" key="2">
    <source>
        <dbReference type="EMBL" id="MBY0095900.1"/>
    </source>
</evidence>
<dbReference type="InterPro" id="IPR016181">
    <property type="entry name" value="Acyl_CoA_acyltransferase"/>
</dbReference>
<dbReference type="EMBL" id="JACWFH010000007">
    <property type="protein sequence ID" value="MBY0095900.1"/>
    <property type="molecule type" value="Genomic_DNA"/>
</dbReference>
<evidence type="ECO:0000259" key="1">
    <source>
        <dbReference type="PROSITE" id="PS51186"/>
    </source>
</evidence>
<dbReference type="Pfam" id="PF00583">
    <property type="entry name" value="Acetyltransf_1"/>
    <property type="match status" value="1"/>
</dbReference>
<dbReference type="Proteomes" id="UP000769780">
    <property type="component" value="Unassembled WGS sequence"/>
</dbReference>
<dbReference type="PROSITE" id="PS51186">
    <property type="entry name" value="GNAT"/>
    <property type="match status" value="1"/>
</dbReference>